<evidence type="ECO:0000256" key="1">
    <source>
        <dbReference type="SAM" id="Phobius"/>
    </source>
</evidence>
<dbReference type="InterPro" id="IPR011032">
    <property type="entry name" value="GroES-like_sf"/>
</dbReference>
<dbReference type="Proteomes" id="UP000250275">
    <property type="component" value="Unassembled WGS sequence"/>
</dbReference>
<dbReference type="SUPFAM" id="SSF51735">
    <property type="entry name" value="NAD(P)-binding Rossmann-fold domains"/>
    <property type="match status" value="1"/>
</dbReference>
<evidence type="ECO:0000259" key="2">
    <source>
        <dbReference type="SMART" id="SM00829"/>
    </source>
</evidence>
<dbReference type="SMART" id="SM00829">
    <property type="entry name" value="PKS_ER"/>
    <property type="match status" value="1"/>
</dbReference>
<keyword evidence="1" id="KW-1133">Transmembrane helix</keyword>
<dbReference type="InterPro" id="IPR013154">
    <property type="entry name" value="ADH-like_N"/>
</dbReference>
<feature type="domain" description="Enoyl reductase (ER)" evidence="2">
    <location>
        <begin position="135"/>
        <end position="469"/>
    </location>
</feature>
<dbReference type="InterPro" id="IPR036291">
    <property type="entry name" value="NAD(P)-bd_dom_sf"/>
</dbReference>
<evidence type="ECO:0000313" key="3">
    <source>
        <dbReference type="EMBL" id="OAD54144.1"/>
    </source>
</evidence>
<keyword evidence="4" id="KW-1185">Reference proteome</keyword>
<dbReference type="PANTHER" id="PTHR11695">
    <property type="entry name" value="ALCOHOL DEHYDROGENASE RELATED"/>
    <property type="match status" value="1"/>
</dbReference>
<dbReference type="GO" id="GO:0005739">
    <property type="term" value="C:mitochondrion"/>
    <property type="evidence" value="ECO:0007669"/>
    <property type="project" value="TreeGrafter"/>
</dbReference>
<organism evidence="3 4">
    <name type="scientific">Eufriesea mexicana</name>
    <dbReference type="NCBI Taxonomy" id="516756"/>
    <lineage>
        <taxon>Eukaryota</taxon>
        <taxon>Metazoa</taxon>
        <taxon>Ecdysozoa</taxon>
        <taxon>Arthropoda</taxon>
        <taxon>Hexapoda</taxon>
        <taxon>Insecta</taxon>
        <taxon>Pterygota</taxon>
        <taxon>Neoptera</taxon>
        <taxon>Endopterygota</taxon>
        <taxon>Hymenoptera</taxon>
        <taxon>Apocrita</taxon>
        <taxon>Aculeata</taxon>
        <taxon>Apoidea</taxon>
        <taxon>Anthophila</taxon>
        <taxon>Apidae</taxon>
        <taxon>Eufriesea</taxon>
    </lineage>
</organism>
<feature type="transmembrane region" description="Helical" evidence="1">
    <location>
        <begin position="96"/>
        <end position="118"/>
    </location>
</feature>
<sequence length="472" mass="53071">MDEIWFHLTNQYEIFQIKISLLVQQGQQWIITWLSQAQQAFYKLHSYQNIEKPIWFDKLWEQLQIQYYNAYFNVTGLYRQIKDLCSNEVSKKELGFCLAGLLLGTLIGYYAAVNWGYISHHIPSIKAIICHYYIGIEGVSVIDDAKMPVIEKSNQLLIQVKAASVNVVDTKICYGYSKIYRKLLNTGKYKDLPVILGRDCTGIVVGIGRNVINFDVGDEVFLAVPSWAPGTMAEYIVVLETQAVKRPKLFTFEACASLPYSGCIAWDALVNRSTIQEGNAKGKRVLIYGGNTSVGCILTQLVQLWGGDVITICSPNAIIVSKALGAKSVIPLDGTNIEKELYFYGKFDAIFYTGGQSIDERILRRYLTSCGSYVSTVPEQLISDSLGFIFGSIFAGCVRIKLLIQYILGFDMHQWKEGSKINTMYLQALCDLADANQLQMIVDRVYKPNNIKHALNHILDPNAIGSTIITFQ</sequence>
<accession>A0A310SJ17</accession>
<name>A0A310SJ17_9HYME</name>
<protein>
    <recommendedName>
        <fullName evidence="2">Enoyl reductase (ER) domain-containing protein</fullName>
    </recommendedName>
</protein>
<dbReference type="PANTHER" id="PTHR11695:SF645">
    <property type="entry name" value="RETICULON-4-INTERACTING PROTEIN 1, MITOCHONDRIAL-LIKE PROTEIN"/>
    <property type="match status" value="1"/>
</dbReference>
<evidence type="ECO:0000313" key="4">
    <source>
        <dbReference type="Proteomes" id="UP000250275"/>
    </source>
</evidence>
<dbReference type="InterPro" id="IPR020843">
    <property type="entry name" value="ER"/>
</dbReference>
<reference evidence="3 4" key="1">
    <citation type="submission" date="2015-07" db="EMBL/GenBank/DDBJ databases">
        <title>The genome of Eufriesea mexicana.</title>
        <authorList>
            <person name="Pan H."/>
            <person name="Kapheim K."/>
        </authorList>
    </citation>
    <scope>NUCLEOTIDE SEQUENCE [LARGE SCALE GENOMIC DNA]</scope>
    <source>
        <strain evidence="3">0111107269</strain>
        <tissue evidence="3">Whole body</tissue>
    </source>
</reference>
<gene>
    <name evidence="3" type="ORF">WN48_08274</name>
</gene>
<dbReference type="EMBL" id="KQ765071">
    <property type="protein sequence ID" value="OAD54144.1"/>
    <property type="molecule type" value="Genomic_DNA"/>
</dbReference>
<proteinExistence type="predicted"/>
<dbReference type="InterPro" id="IPR050700">
    <property type="entry name" value="YIM1/Zinc_Alcohol_DH_Fams"/>
</dbReference>
<dbReference type="Pfam" id="PF08240">
    <property type="entry name" value="ADH_N"/>
    <property type="match status" value="1"/>
</dbReference>
<dbReference type="OrthoDB" id="9930022at2759"/>
<keyword evidence="1" id="KW-0812">Transmembrane</keyword>
<dbReference type="Gene3D" id="3.40.50.720">
    <property type="entry name" value="NAD(P)-binding Rossmann-like Domain"/>
    <property type="match status" value="1"/>
</dbReference>
<keyword evidence="1" id="KW-0472">Membrane</keyword>
<dbReference type="SUPFAM" id="SSF50129">
    <property type="entry name" value="GroES-like"/>
    <property type="match status" value="1"/>
</dbReference>
<dbReference type="Gene3D" id="3.90.180.10">
    <property type="entry name" value="Medium-chain alcohol dehydrogenases, catalytic domain"/>
    <property type="match status" value="1"/>
</dbReference>
<dbReference type="GO" id="GO:0016491">
    <property type="term" value="F:oxidoreductase activity"/>
    <property type="evidence" value="ECO:0007669"/>
    <property type="project" value="InterPro"/>
</dbReference>
<dbReference type="AlphaFoldDB" id="A0A310SJ17"/>